<sequence length="83" mass="9235">MTVKDLLRPSGKQQAPSVQADMPFNENRRLLFCRAEMPPAVDAIALNHLFLNSVAKTGRSEMNLVRENTEIWGIGAPEQLAKT</sequence>
<dbReference type="AlphaFoldDB" id="A0A4Q7E069"/>
<evidence type="ECO:0000256" key="1">
    <source>
        <dbReference type="SAM" id="MobiDB-lite"/>
    </source>
</evidence>
<keyword evidence="3" id="KW-1185">Reference proteome</keyword>
<organism evidence="2 3">
    <name type="scientific">Leptolyngbya iicbica LK</name>
    <dbReference type="NCBI Taxonomy" id="2294035"/>
    <lineage>
        <taxon>Bacteria</taxon>
        <taxon>Bacillati</taxon>
        <taxon>Cyanobacteriota</taxon>
        <taxon>Cyanophyceae</taxon>
        <taxon>Leptolyngbyales</taxon>
        <taxon>Leptolyngbyaceae</taxon>
        <taxon>Leptolyngbya group</taxon>
        <taxon>Leptolyngbya</taxon>
        <taxon>Leptolyngbya iicbica</taxon>
    </lineage>
</organism>
<comment type="caution">
    <text evidence="2">The sequence shown here is derived from an EMBL/GenBank/DDBJ whole genome shotgun (WGS) entry which is preliminary data.</text>
</comment>
<accession>A0A4Q7E069</accession>
<gene>
    <name evidence="2" type="ORF">DYY88_23775</name>
</gene>
<evidence type="ECO:0000313" key="3">
    <source>
        <dbReference type="Proteomes" id="UP000292459"/>
    </source>
</evidence>
<feature type="region of interest" description="Disordered" evidence="1">
    <location>
        <begin position="1"/>
        <end position="20"/>
    </location>
</feature>
<proteinExistence type="predicted"/>
<evidence type="ECO:0000313" key="2">
    <source>
        <dbReference type="EMBL" id="RZM74376.1"/>
    </source>
</evidence>
<name>A0A4Q7E069_9CYAN</name>
<dbReference type="EMBL" id="QVFV01000014">
    <property type="protein sequence ID" value="RZM74376.1"/>
    <property type="molecule type" value="Genomic_DNA"/>
</dbReference>
<dbReference type="RefSeq" id="WP_039726723.1">
    <property type="nucleotide sequence ID" value="NZ_QVFV01000014.1"/>
</dbReference>
<protein>
    <submittedName>
        <fullName evidence="2">Uncharacterized protein</fullName>
    </submittedName>
</protein>
<reference evidence="2 3" key="1">
    <citation type="submission" date="2018-11" db="EMBL/GenBank/DDBJ databases">
        <title>Whole genome sequencing of an environmental sample.</title>
        <authorList>
            <person name="Sarangi A.N."/>
            <person name="Singh D."/>
            <person name="Tripathy S."/>
        </authorList>
    </citation>
    <scope>NUCLEOTIDE SEQUENCE [LARGE SCALE GENOMIC DNA]</scope>
    <source>
        <strain evidence="2 3">Lakshadweep</strain>
    </source>
</reference>
<dbReference type="Proteomes" id="UP000292459">
    <property type="component" value="Unassembled WGS sequence"/>
</dbReference>